<gene>
    <name evidence="2" type="ORF">DVH24_005130</name>
</gene>
<organism evidence="2 3">
    <name type="scientific">Malus domestica</name>
    <name type="common">Apple</name>
    <name type="synonym">Pyrus malus</name>
    <dbReference type="NCBI Taxonomy" id="3750"/>
    <lineage>
        <taxon>Eukaryota</taxon>
        <taxon>Viridiplantae</taxon>
        <taxon>Streptophyta</taxon>
        <taxon>Embryophyta</taxon>
        <taxon>Tracheophyta</taxon>
        <taxon>Spermatophyta</taxon>
        <taxon>Magnoliopsida</taxon>
        <taxon>eudicotyledons</taxon>
        <taxon>Gunneridae</taxon>
        <taxon>Pentapetalae</taxon>
        <taxon>rosids</taxon>
        <taxon>fabids</taxon>
        <taxon>Rosales</taxon>
        <taxon>Rosaceae</taxon>
        <taxon>Amygdaloideae</taxon>
        <taxon>Maleae</taxon>
        <taxon>Malus</taxon>
    </lineage>
</organism>
<dbReference type="AlphaFoldDB" id="A0A498ICM8"/>
<feature type="transmembrane region" description="Helical" evidence="1">
    <location>
        <begin position="20"/>
        <end position="37"/>
    </location>
</feature>
<proteinExistence type="predicted"/>
<dbReference type="EMBL" id="RDQH01000338">
    <property type="protein sequence ID" value="RXH81216.1"/>
    <property type="molecule type" value="Genomic_DNA"/>
</dbReference>
<keyword evidence="3" id="KW-1185">Reference proteome</keyword>
<comment type="caution">
    <text evidence="2">The sequence shown here is derived from an EMBL/GenBank/DDBJ whole genome shotgun (WGS) entry which is preliminary data.</text>
</comment>
<evidence type="ECO:0000256" key="1">
    <source>
        <dbReference type="SAM" id="Phobius"/>
    </source>
</evidence>
<accession>A0A498ICM8</accession>
<name>A0A498ICM8_MALDO</name>
<sequence>ISSFLSIYVLCYGLHRGFLSLRLTLIACLKEILVMLFAMNFQRLAWSVVLRFLSSVILIIQNYQQFLSVSNFLINMEVILLVFFFVSIRQLDTNYSNILGEEWRPPLPSPENRTGFLGPPLLSSENKARSVRGGSIKGLGWFRDHLKAQIIGCEDFQGPPKSGQWWRGRVAAAQIFWLPAKPEEKKKTIYFLNGILGHDVTWSIK</sequence>
<feature type="non-terminal residue" evidence="2">
    <location>
        <position position="1"/>
    </location>
</feature>
<keyword evidence="1" id="KW-0812">Transmembrane</keyword>
<evidence type="ECO:0000313" key="3">
    <source>
        <dbReference type="Proteomes" id="UP000290289"/>
    </source>
</evidence>
<reference evidence="2 3" key="1">
    <citation type="submission" date="2018-10" db="EMBL/GenBank/DDBJ databases">
        <title>A high-quality apple genome assembly.</title>
        <authorList>
            <person name="Hu J."/>
        </authorList>
    </citation>
    <scope>NUCLEOTIDE SEQUENCE [LARGE SCALE GENOMIC DNA]</scope>
    <source>
        <strain evidence="3">cv. HFTH1</strain>
        <tissue evidence="2">Young leaf</tissue>
    </source>
</reference>
<feature type="transmembrane region" description="Helical" evidence="1">
    <location>
        <begin position="44"/>
        <end position="63"/>
    </location>
</feature>
<dbReference type="Proteomes" id="UP000290289">
    <property type="component" value="Chromosome 12"/>
</dbReference>
<keyword evidence="1" id="KW-0472">Membrane</keyword>
<feature type="transmembrane region" description="Helical" evidence="1">
    <location>
        <begin position="69"/>
        <end position="88"/>
    </location>
</feature>
<protein>
    <submittedName>
        <fullName evidence="2">Uncharacterized protein</fullName>
    </submittedName>
</protein>
<evidence type="ECO:0000313" key="2">
    <source>
        <dbReference type="EMBL" id="RXH81216.1"/>
    </source>
</evidence>
<keyword evidence="1" id="KW-1133">Transmembrane helix</keyword>